<gene>
    <name evidence="1" type="ORF">JYE49_14565</name>
</gene>
<name>A0AC61MYM3_9FIRM</name>
<dbReference type="EMBL" id="CP068393">
    <property type="protein sequence ID" value="QUC67033.1"/>
    <property type="molecule type" value="Genomic_DNA"/>
</dbReference>
<sequence length="261" mass="28945">METHDVTVMKRIGYVLFLIVILLYMFGGSGEAEILDAAENARTILTFGKYEQDNNPDNGPEEIEWIVLEEQDGNLLLLSRYGLDAVPYNDGNTETTWEDSTLRSWMNSDFLETSFTPEEQSAILVTEVSNGPDQGRKTDLPGGADTLDRVFLLSYREAFAKYLLGDGTRMCAPTSIAASHGAYRWKEYMTEDRPGGTWWLRSPGKVQGKALIVDYDGSLASSSVQLVNHSVRPALWLDPGVEGLNLREVETPSPEAVTPEA</sequence>
<reference evidence="1" key="1">
    <citation type="submission" date="2021-01" db="EMBL/GenBank/DDBJ databases">
        <title>Complete genome sequence of Clostridiales bacterium R-7.</title>
        <authorList>
            <person name="Mahoney-Kurpe S.C."/>
            <person name="Palevich N."/>
            <person name="Koike S."/>
            <person name="Moon C.D."/>
            <person name="Attwood G.T."/>
        </authorList>
    </citation>
    <scope>NUCLEOTIDE SEQUENCE</scope>
    <source>
        <strain evidence="1">R-7</strain>
    </source>
</reference>
<accession>A0AC61MYM3</accession>
<dbReference type="Proteomes" id="UP000682782">
    <property type="component" value="Chromosome"/>
</dbReference>
<keyword evidence="2" id="KW-1185">Reference proteome</keyword>
<organism evidence="1 2">
    <name type="scientific">Aristaeella hokkaidonensis</name>
    <dbReference type="NCBI Taxonomy" id="3046382"/>
    <lineage>
        <taxon>Bacteria</taxon>
        <taxon>Bacillati</taxon>
        <taxon>Bacillota</taxon>
        <taxon>Clostridia</taxon>
        <taxon>Eubacteriales</taxon>
        <taxon>Aristaeellaceae</taxon>
        <taxon>Aristaeella</taxon>
    </lineage>
</organism>
<proteinExistence type="predicted"/>
<protein>
    <submittedName>
        <fullName evidence="1">Uncharacterized protein</fullName>
    </submittedName>
</protein>
<evidence type="ECO:0000313" key="1">
    <source>
        <dbReference type="EMBL" id="QUC67033.1"/>
    </source>
</evidence>
<evidence type="ECO:0000313" key="2">
    <source>
        <dbReference type="Proteomes" id="UP000682782"/>
    </source>
</evidence>